<dbReference type="Gene3D" id="3.40.630.30">
    <property type="match status" value="1"/>
</dbReference>
<gene>
    <name evidence="2" type="ORF">H8L32_11755</name>
</gene>
<dbReference type="PANTHER" id="PTHR43792:SF1">
    <property type="entry name" value="N-ACETYLTRANSFERASE DOMAIN-CONTAINING PROTEIN"/>
    <property type="match status" value="1"/>
</dbReference>
<evidence type="ECO:0000313" key="3">
    <source>
        <dbReference type="Proteomes" id="UP000650424"/>
    </source>
</evidence>
<accession>A0ABR6ZQJ7</accession>
<dbReference type="PROSITE" id="PS51186">
    <property type="entry name" value="GNAT"/>
    <property type="match status" value="1"/>
</dbReference>
<dbReference type="InterPro" id="IPR016181">
    <property type="entry name" value="Acyl_CoA_acyltransferase"/>
</dbReference>
<dbReference type="SUPFAM" id="SSF55729">
    <property type="entry name" value="Acyl-CoA N-acyltransferases (Nat)"/>
    <property type="match status" value="1"/>
</dbReference>
<evidence type="ECO:0000313" key="2">
    <source>
        <dbReference type="EMBL" id="MBC3918154.1"/>
    </source>
</evidence>
<dbReference type="Pfam" id="PF13302">
    <property type="entry name" value="Acetyltransf_3"/>
    <property type="match status" value="1"/>
</dbReference>
<proteinExistence type="predicted"/>
<dbReference type="InterPro" id="IPR051531">
    <property type="entry name" value="N-acetyltransferase"/>
</dbReference>
<sequence>MRYPFAQLHSIRTERLLLRKLERSDIDSAALIHGDPATNLHNPGGARSREATVAVLDDWVSFWERQHFGYWTICAGDDDSQVLGFGGVMRKQIGDFTGLNMYFRFATHAWGKGYASEMAQAALQVAFETLDEAAVYGLVRPANSPSRRTLERMGMQLCSTVDDVPGQEASLIYRIKKEDFLNAAS</sequence>
<feature type="domain" description="N-acetyltransferase" evidence="1">
    <location>
        <begin position="16"/>
        <end position="178"/>
    </location>
</feature>
<organism evidence="2 3">
    <name type="scientific">Undibacterium hunanense</name>
    <dbReference type="NCBI Taxonomy" id="2762292"/>
    <lineage>
        <taxon>Bacteria</taxon>
        <taxon>Pseudomonadati</taxon>
        <taxon>Pseudomonadota</taxon>
        <taxon>Betaproteobacteria</taxon>
        <taxon>Burkholderiales</taxon>
        <taxon>Oxalobacteraceae</taxon>
        <taxon>Undibacterium</taxon>
    </lineage>
</organism>
<keyword evidence="3" id="KW-1185">Reference proteome</keyword>
<protein>
    <submittedName>
        <fullName evidence="2">GNAT family N-acetyltransferase</fullName>
    </submittedName>
</protein>
<dbReference type="InterPro" id="IPR000182">
    <property type="entry name" value="GNAT_dom"/>
</dbReference>
<reference evidence="2 3" key="1">
    <citation type="submission" date="2020-08" db="EMBL/GenBank/DDBJ databases">
        <title>Novel species isolated from subtropical streams in China.</title>
        <authorList>
            <person name="Lu H."/>
        </authorList>
    </citation>
    <scope>NUCLEOTIDE SEQUENCE [LARGE SCALE GENOMIC DNA]</scope>
    <source>
        <strain evidence="2 3">CY18W</strain>
    </source>
</reference>
<dbReference type="EMBL" id="JACOGF010000005">
    <property type="protein sequence ID" value="MBC3918154.1"/>
    <property type="molecule type" value="Genomic_DNA"/>
</dbReference>
<dbReference type="RefSeq" id="WP_186947426.1">
    <property type="nucleotide sequence ID" value="NZ_JACOGF010000005.1"/>
</dbReference>
<evidence type="ECO:0000259" key="1">
    <source>
        <dbReference type="PROSITE" id="PS51186"/>
    </source>
</evidence>
<dbReference type="Proteomes" id="UP000650424">
    <property type="component" value="Unassembled WGS sequence"/>
</dbReference>
<comment type="caution">
    <text evidence="2">The sequence shown here is derived from an EMBL/GenBank/DDBJ whole genome shotgun (WGS) entry which is preliminary data.</text>
</comment>
<dbReference type="PANTHER" id="PTHR43792">
    <property type="entry name" value="GNAT FAMILY, PUTATIVE (AFU_ORTHOLOGUE AFUA_3G00765)-RELATED-RELATED"/>
    <property type="match status" value="1"/>
</dbReference>
<name>A0ABR6ZQJ7_9BURK</name>